<dbReference type="HOGENOM" id="CLU_3127881_0_0_1"/>
<proteinExistence type="predicted"/>
<dbReference type="Proteomes" id="UP000004995">
    <property type="component" value="Unassembled WGS sequence"/>
</dbReference>
<protein>
    <submittedName>
        <fullName evidence="1">Uncharacterized protein</fullName>
    </submittedName>
</protein>
<dbReference type="EMBL" id="AGNK02006011">
    <property type="status" value="NOT_ANNOTATED_CDS"/>
    <property type="molecule type" value="Genomic_DNA"/>
</dbReference>
<dbReference type="AlphaFoldDB" id="K4AI09"/>
<organism evidence="1 2">
    <name type="scientific">Setaria italica</name>
    <name type="common">Foxtail millet</name>
    <name type="synonym">Panicum italicum</name>
    <dbReference type="NCBI Taxonomy" id="4555"/>
    <lineage>
        <taxon>Eukaryota</taxon>
        <taxon>Viridiplantae</taxon>
        <taxon>Streptophyta</taxon>
        <taxon>Embryophyta</taxon>
        <taxon>Tracheophyta</taxon>
        <taxon>Spermatophyta</taxon>
        <taxon>Magnoliopsida</taxon>
        <taxon>Liliopsida</taxon>
        <taxon>Poales</taxon>
        <taxon>Poaceae</taxon>
        <taxon>PACMAD clade</taxon>
        <taxon>Panicoideae</taxon>
        <taxon>Panicodae</taxon>
        <taxon>Paniceae</taxon>
        <taxon>Cenchrinae</taxon>
        <taxon>Setaria</taxon>
    </lineage>
</organism>
<reference evidence="1" key="2">
    <citation type="submission" date="2018-08" db="UniProtKB">
        <authorList>
            <consortium name="EnsemblPlants"/>
        </authorList>
    </citation>
    <scope>IDENTIFICATION</scope>
    <source>
        <strain evidence="1">Yugu1</strain>
    </source>
</reference>
<keyword evidence="2" id="KW-1185">Reference proteome</keyword>
<reference evidence="2" key="1">
    <citation type="journal article" date="2012" name="Nat. Biotechnol.">
        <title>Reference genome sequence of the model plant Setaria.</title>
        <authorList>
            <person name="Bennetzen J.L."/>
            <person name="Schmutz J."/>
            <person name="Wang H."/>
            <person name="Percifield R."/>
            <person name="Hawkins J."/>
            <person name="Pontaroli A.C."/>
            <person name="Estep M."/>
            <person name="Feng L."/>
            <person name="Vaughn J.N."/>
            <person name="Grimwood J."/>
            <person name="Jenkins J."/>
            <person name="Barry K."/>
            <person name="Lindquist E."/>
            <person name="Hellsten U."/>
            <person name="Deshpande S."/>
            <person name="Wang X."/>
            <person name="Wu X."/>
            <person name="Mitros T."/>
            <person name="Triplett J."/>
            <person name="Yang X."/>
            <person name="Ye C.Y."/>
            <person name="Mauro-Herrera M."/>
            <person name="Wang L."/>
            <person name="Li P."/>
            <person name="Sharma M."/>
            <person name="Sharma R."/>
            <person name="Ronald P.C."/>
            <person name="Panaud O."/>
            <person name="Kellogg E.A."/>
            <person name="Brutnell T.P."/>
            <person name="Doust A.N."/>
            <person name="Tuskan G.A."/>
            <person name="Rokhsar D."/>
            <person name="Devos K.M."/>
        </authorList>
    </citation>
    <scope>NUCLEOTIDE SEQUENCE [LARGE SCALE GENOMIC DNA]</scope>
    <source>
        <strain evidence="2">cv. Yugu1</strain>
    </source>
</reference>
<sequence>MLEDKYGLSNVETPSTKIQNVSIDPQFVPEDAIIWFHSIQNQGRSRSFCR</sequence>
<evidence type="ECO:0000313" key="2">
    <source>
        <dbReference type="Proteomes" id="UP000004995"/>
    </source>
</evidence>
<dbReference type="Gramene" id="KQK91163">
    <property type="protein sequence ID" value="KQK91163"/>
    <property type="gene ID" value="SETIT_038516mg"/>
</dbReference>
<dbReference type="EnsemblPlants" id="KQK91163">
    <property type="protein sequence ID" value="KQK91163"/>
    <property type="gene ID" value="SETIT_038516mg"/>
</dbReference>
<name>K4AI09_SETIT</name>
<dbReference type="InParanoid" id="K4AI09"/>
<accession>K4AI09</accession>
<evidence type="ECO:0000313" key="1">
    <source>
        <dbReference type="EnsemblPlants" id="KQK91163"/>
    </source>
</evidence>